<gene>
    <name evidence="3" type="ORF">SAMN05661091_4549</name>
</gene>
<dbReference type="PANTHER" id="PTHR33734:SF34">
    <property type="entry name" value="SPOIVD-ASSOCIATED FACTOR A"/>
    <property type="match status" value="1"/>
</dbReference>
<sequence>MKIHIVKKGDTLYELSKKYGVPLVKIVDANPQLVDPNKLDIGMKIKVPTEPVPVPDGTQPIIHKHAVKQGDSLWKLSKAWGVSLKEIIDANPQLKNPNALLVGEVVNIPSSGTFTNTGDSHHTGGTGNVADKTVPGSKTYTGPKEEMTAPQPTLPEIPQVPVLPEVEIMPEVNVMPEVTVIPEIVVKPEITIMPELIVMPELPKVMEKPMLPPMEPVYEPEPQMMEPICPEKPIAPVIEPCPPFPEYPVHCMPQPFDCFSPEFMFPTAPQHMFPEAPCGCHENVAAQPEHDWCVPEHHYSYPHYTHKAEHDTHKGWMAPTSHYPGITEQPMAVEYSQISITEPYMTGTPSYTTYPTQVEMQQPHTSYEAVMGMGYKPEKMPCGCHGGTEMPTPYGEQQVMADPPNWNPMYPHHHSHHYHHHHGDHGHYPTMPSYGGTHQSYPWSQGAEGTAETMGSSAMPHGAMEFPMPYGSMGYPMPWKEHTMGYPEKDCGCHGRQDEQKSIDVLKAEPAFDNGISINSADVANMDSNEDRLEGFQAEAKVSREEEIKVKAKSVTKKTRKQISKPKRKNPWIKR</sequence>
<dbReference type="EMBL" id="LT840184">
    <property type="protein sequence ID" value="SMF89159.1"/>
    <property type="molecule type" value="Genomic_DNA"/>
</dbReference>
<evidence type="ECO:0000313" key="3">
    <source>
        <dbReference type="EMBL" id="SMF89159.1"/>
    </source>
</evidence>
<proteinExistence type="predicted"/>
<dbReference type="AlphaFoldDB" id="A0A1X7HLX1"/>
<dbReference type="PROSITE" id="PS51782">
    <property type="entry name" value="LYSM"/>
    <property type="match status" value="2"/>
</dbReference>
<dbReference type="InterPro" id="IPR018392">
    <property type="entry name" value="LysM"/>
</dbReference>
<keyword evidence="4" id="KW-1185">Reference proteome</keyword>
<dbReference type="STRING" id="1313296.SAMN05661091_4549"/>
<evidence type="ECO:0000259" key="2">
    <source>
        <dbReference type="PROSITE" id="PS51782"/>
    </source>
</evidence>
<dbReference type="SUPFAM" id="SSF54106">
    <property type="entry name" value="LysM domain"/>
    <property type="match status" value="2"/>
</dbReference>
<name>A0A1X7HLX1_9BACL</name>
<feature type="region of interest" description="Disordered" evidence="1">
    <location>
        <begin position="551"/>
        <end position="575"/>
    </location>
</feature>
<dbReference type="RefSeq" id="WP_208915282.1">
    <property type="nucleotide sequence ID" value="NZ_LT840184.1"/>
</dbReference>
<dbReference type="GO" id="GO:0008932">
    <property type="term" value="F:lytic endotransglycosylase activity"/>
    <property type="evidence" value="ECO:0007669"/>
    <property type="project" value="TreeGrafter"/>
</dbReference>
<evidence type="ECO:0000256" key="1">
    <source>
        <dbReference type="SAM" id="MobiDB-lite"/>
    </source>
</evidence>
<evidence type="ECO:0000313" key="4">
    <source>
        <dbReference type="Proteomes" id="UP000192940"/>
    </source>
</evidence>
<organism evidence="3 4">
    <name type="scientific">Paenibacillus uliginis N3/975</name>
    <dbReference type="NCBI Taxonomy" id="1313296"/>
    <lineage>
        <taxon>Bacteria</taxon>
        <taxon>Bacillati</taxon>
        <taxon>Bacillota</taxon>
        <taxon>Bacilli</taxon>
        <taxon>Bacillales</taxon>
        <taxon>Paenibacillaceae</taxon>
        <taxon>Paenibacillus</taxon>
    </lineage>
</organism>
<reference evidence="4" key="1">
    <citation type="submission" date="2017-04" db="EMBL/GenBank/DDBJ databases">
        <authorList>
            <person name="Varghese N."/>
            <person name="Submissions S."/>
        </authorList>
    </citation>
    <scope>NUCLEOTIDE SEQUENCE [LARGE SCALE GENOMIC DNA]</scope>
    <source>
        <strain evidence="4">N3/975</strain>
    </source>
</reference>
<protein>
    <submittedName>
        <fullName evidence="3">Morphogenetic protein associated with SpoVID</fullName>
    </submittedName>
</protein>
<dbReference type="PANTHER" id="PTHR33734">
    <property type="entry name" value="LYSM DOMAIN-CONTAINING GPI-ANCHORED PROTEIN 2"/>
    <property type="match status" value="1"/>
</dbReference>
<accession>A0A1X7HLX1</accession>
<feature type="domain" description="LysM" evidence="2">
    <location>
        <begin position="2"/>
        <end position="47"/>
    </location>
</feature>
<dbReference type="CDD" id="cd00118">
    <property type="entry name" value="LysM"/>
    <property type="match status" value="2"/>
</dbReference>
<feature type="region of interest" description="Disordered" evidence="1">
    <location>
        <begin position="114"/>
        <end position="156"/>
    </location>
</feature>
<feature type="domain" description="LysM" evidence="2">
    <location>
        <begin position="63"/>
        <end position="108"/>
    </location>
</feature>
<dbReference type="Proteomes" id="UP000192940">
    <property type="component" value="Chromosome I"/>
</dbReference>
<dbReference type="InterPro" id="IPR036779">
    <property type="entry name" value="LysM_dom_sf"/>
</dbReference>
<dbReference type="SMART" id="SM00257">
    <property type="entry name" value="LysM"/>
    <property type="match status" value="2"/>
</dbReference>
<dbReference type="Gene3D" id="3.10.350.10">
    <property type="entry name" value="LysM domain"/>
    <property type="match status" value="2"/>
</dbReference>
<dbReference type="Pfam" id="PF01476">
    <property type="entry name" value="LysM"/>
    <property type="match status" value="2"/>
</dbReference>